<name>A0A916R0I6_9RHOB</name>
<reference evidence="1" key="1">
    <citation type="journal article" date="2014" name="Int. J. Syst. Evol. Microbiol.">
        <title>Complete genome sequence of Corynebacterium casei LMG S-19264T (=DSM 44701T), isolated from a smear-ripened cheese.</title>
        <authorList>
            <consortium name="US DOE Joint Genome Institute (JGI-PGF)"/>
            <person name="Walter F."/>
            <person name="Albersmeier A."/>
            <person name="Kalinowski J."/>
            <person name="Ruckert C."/>
        </authorList>
    </citation>
    <scope>NUCLEOTIDE SEQUENCE</scope>
    <source>
        <strain evidence="1">CGMCC 1.15880</strain>
    </source>
</reference>
<organism evidence="1 2">
    <name type="scientific">Neptunicoccus cionae</name>
    <dbReference type="NCBI Taxonomy" id="2035344"/>
    <lineage>
        <taxon>Bacteria</taxon>
        <taxon>Pseudomonadati</taxon>
        <taxon>Pseudomonadota</taxon>
        <taxon>Alphaproteobacteria</taxon>
        <taxon>Rhodobacterales</taxon>
        <taxon>Paracoccaceae</taxon>
        <taxon>Neptunicoccus</taxon>
    </lineage>
</organism>
<accession>A0A916R0I6</accession>
<sequence length="53" mass="5459">MPAPPPLSDPAMLSAIGVLPVTGLSPSFNGMTSEKKGLRAEFACAVYPFPTPV</sequence>
<gene>
    <name evidence="1" type="ORF">GCM10011498_28480</name>
</gene>
<evidence type="ECO:0000313" key="2">
    <source>
        <dbReference type="Proteomes" id="UP000628017"/>
    </source>
</evidence>
<protein>
    <submittedName>
        <fullName evidence="1">Uncharacterized protein</fullName>
    </submittedName>
</protein>
<evidence type="ECO:0000313" key="1">
    <source>
        <dbReference type="EMBL" id="GGA25868.1"/>
    </source>
</evidence>
<proteinExistence type="predicted"/>
<dbReference type="Proteomes" id="UP000628017">
    <property type="component" value="Unassembled WGS sequence"/>
</dbReference>
<dbReference type="AlphaFoldDB" id="A0A916R0I6"/>
<dbReference type="EMBL" id="BMKA01000004">
    <property type="protein sequence ID" value="GGA25868.1"/>
    <property type="molecule type" value="Genomic_DNA"/>
</dbReference>
<reference evidence="1" key="2">
    <citation type="submission" date="2020-09" db="EMBL/GenBank/DDBJ databases">
        <authorList>
            <person name="Sun Q."/>
            <person name="Zhou Y."/>
        </authorList>
    </citation>
    <scope>NUCLEOTIDE SEQUENCE</scope>
    <source>
        <strain evidence="1">CGMCC 1.15880</strain>
    </source>
</reference>
<comment type="caution">
    <text evidence="1">The sequence shown here is derived from an EMBL/GenBank/DDBJ whole genome shotgun (WGS) entry which is preliminary data.</text>
</comment>
<keyword evidence="2" id="KW-1185">Reference proteome</keyword>